<organism evidence="1 4">
    <name type="scientific">Lactobacillus selangorensis</name>
    <dbReference type="NCBI Taxonomy" id="81857"/>
    <lineage>
        <taxon>Bacteria</taxon>
        <taxon>Bacillati</taxon>
        <taxon>Bacillota</taxon>
        <taxon>Bacilli</taxon>
        <taxon>Lactobacillales</taxon>
        <taxon>Lactobacillaceae</taxon>
        <taxon>Lactobacillus</taxon>
    </lineage>
</organism>
<reference evidence="3 4" key="1">
    <citation type="journal article" date="2015" name="Genome Announc.">
        <title>Expanding the biotechnology potential of lactobacilli through comparative genomics of 213 strains and associated genera.</title>
        <authorList>
            <person name="Sun Z."/>
            <person name="Harris H.M."/>
            <person name="McCann A."/>
            <person name="Guo C."/>
            <person name="Argimon S."/>
            <person name="Zhang W."/>
            <person name="Yang X."/>
            <person name="Jeffery I.B."/>
            <person name="Cooney J.C."/>
            <person name="Kagawa T.F."/>
            <person name="Liu W."/>
            <person name="Song Y."/>
            <person name="Salvetti E."/>
            <person name="Wrobel A."/>
            <person name="Rasinkangas P."/>
            <person name="Parkhill J."/>
            <person name="Rea M.C."/>
            <person name="O'Sullivan O."/>
            <person name="Ritari J."/>
            <person name="Douillard F.P."/>
            <person name="Paul Ross R."/>
            <person name="Yang R."/>
            <person name="Briner A.E."/>
            <person name="Felis G.E."/>
            <person name="de Vos W.M."/>
            <person name="Barrangou R."/>
            <person name="Klaenhammer T.R."/>
            <person name="Caufield P.W."/>
            <person name="Cui Y."/>
            <person name="Zhang H."/>
            <person name="O'Toole P.W."/>
        </authorList>
    </citation>
    <scope>NUCLEOTIDE SEQUENCE [LARGE SCALE GENOMIC DNA]</scope>
    <source>
        <strain evidence="1 4">ATCC BAA-66</strain>
        <strain evidence="2 3">DSM 13344</strain>
    </source>
</reference>
<name>A0A0R2FSY6_9LACO</name>
<comment type="caution">
    <text evidence="1">The sequence shown here is derived from an EMBL/GenBank/DDBJ whole genome shotgun (WGS) entry which is preliminary data.</text>
</comment>
<evidence type="ECO:0000313" key="3">
    <source>
        <dbReference type="Proteomes" id="UP000051645"/>
    </source>
</evidence>
<dbReference type="Proteomes" id="UP000051645">
    <property type="component" value="Unassembled WGS sequence"/>
</dbReference>
<dbReference type="Proteomes" id="UP000051751">
    <property type="component" value="Unassembled WGS sequence"/>
</dbReference>
<evidence type="ECO:0000313" key="2">
    <source>
        <dbReference type="EMBL" id="KRN30644.1"/>
    </source>
</evidence>
<dbReference type="STRING" id="81857.IV38_GL001724"/>
<dbReference type="PATRIC" id="fig|81857.3.peg.1741"/>
<dbReference type="EMBL" id="JQAT01000005">
    <property type="protein sequence ID" value="KRN27885.1"/>
    <property type="molecule type" value="Genomic_DNA"/>
</dbReference>
<dbReference type="AlphaFoldDB" id="A0A0R2FSY6"/>
<evidence type="ECO:0000313" key="1">
    <source>
        <dbReference type="EMBL" id="KRN27885.1"/>
    </source>
</evidence>
<sequence length="232" mass="28065">MASYGITHLDFVNSLTKMPAHLLLLTPVDEEQMVDSHTGFNVISGDHEIRSYLLNRHMRQQKWIDYRRTLYLDEVTPNEIAEMLYLGHMYTQLQSPFYYKLENDFVYLDLPEGMTKVYYRHLNQFETVFNTALLHHLRTREIEMRFWMRLRQDHLQPLSHENLVELVPVMEEGLLLPFTDVQFKPGELQIPFFRMKKRFVVNDDDWTRSQSEMLGFLVFDRHARQWHIRWQA</sequence>
<evidence type="ECO:0000313" key="4">
    <source>
        <dbReference type="Proteomes" id="UP000051751"/>
    </source>
</evidence>
<proteinExistence type="predicted"/>
<accession>A0A0R2FSY6</accession>
<gene>
    <name evidence="1" type="ORF">IV38_GL001724</name>
    <name evidence="2" type="ORF">IV40_GL001831</name>
</gene>
<keyword evidence="3" id="KW-1185">Reference proteome</keyword>
<protein>
    <submittedName>
        <fullName evidence="1">Uncharacterized protein</fullName>
    </submittedName>
</protein>
<dbReference type="EMBL" id="JQAZ01000006">
    <property type="protein sequence ID" value="KRN30644.1"/>
    <property type="molecule type" value="Genomic_DNA"/>
</dbReference>